<feature type="disulfide bond" evidence="5">
    <location>
        <begin position="223"/>
        <end position="266"/>
    </location>
</feature>
<dbReference type="Pfam" id="PF00084">
    <property type="entry name" value="Sushi"/>
    <property type="match status" value="7"/>
</dbReference>
<feature type="signal peptide" evidence="6">
    <location>
        <begin position="1"/>
        <end position="20"/>
    </location>
</feature>
<feature type="domain" description="Sushi" evidence="7">
    <location>
        <begin position="410"/>
        <end position="470"/>
    </location>
</feature>
<proteinExistence type="predicted"/>
<dbReference type="InterPro" id="IPR050350">
    <property type="entry name" value="Compl-Cell_Adhes-Reg"/>
</dbReference>
<protein>
    <recommendedName>
        <fullName evidence="7">Sushi domain-containing protein</fullName>
    </recommendedName>
</protein>
<evidence type="ECO:0000256" key="6">
    <source>
        <dbReference type="SAM" id="SignalP"/>
    </source>
</evidence>
<evidence type="ECO:0000256" key="1">
    <source>
        <dbReference type="ARBA" id="ARBA00022659"/>
    </source>
</evidence>
<evidence type="ECO:0000256" key="2">
    <source>
        <dbReference type="ARBA" id="ARBA00022737"/>
    </source>
</evidence>
<feature type="disulfide bond" evidence="5">
    <location>
        <begin position="126"/>
        <end position="153"/>
    </location>
</feature>
<feature type="domain" description="Sushi" evidence="7">
    <location>
        <begin position="32"/>
        <end position="92"/>
    </location>
</feature>
<keyword evidence="1 5" id="KW-0768">Sushi</keyword>
<dbReference type="EMBL" id="CAWYQH010000097">
    <property type="protein sequence ID" value="CAK8684048.1"/>
    <property type="molecule type" value="Genomic_DNA"/>
</dbReference>
<dbReference type="InterPro" id="IPR000436">
    <property type="entry name" value="Sushi_SCR_CCP_dom"/>
</dbReference>
<feature type="disulfide bond" evidence="5">
    <location>
        <begin position="97"/>
        <end position="140"/>
    </location>
</feature>
<feature type="domain" description="Sushi" evidence="7">
    <location>
        <begin position="347"/>
        <end position="407"/>
    </location>
</feature>
<evidence type="ECO:0000256" key="5">
    <source>
        <dbReference type="PROSITE-ProRule" id="PRU00302"/>
    </source>
</evidence>
<feature type="disulfide bond" evidence="5">
    <location>
        <begin position="160"/>
        <end position="203"/>
    </location>
</feature>
<feature type="disulfide bond" evidence="5">
    <location>
        <begin position="315"/>
        <end position="342"/>
    </location>
</feature>
<reference evidence="8 9" key="1">
    <citation type="submission" date="2024-02" db="EMBL/GenBank/DDBJ databases">
        <authorList>
            <person name="Daric V."/>
            <person name="Darras S."/>
        </authorList>
    </citation>
    <scope>NUCLEOTIDE SEQUENCE [LARGE SCALE GENOMIC DNA]</scope>
</reference>
<feature type="domain" description="Sushi" evidence="7">
    <location>
        <begin position="158"/>
        <end position="218"/>
    </location>
</feature>
<feature type="disulfide bond" evidence="5">
    <location>
        <begin position="286"/>
        <end position="329"/>
    </location>
</feature>
<dbReference type="PROSITE" id="PS50923">
    <property type="entry name" value="SUSHI"/>
    <property type="match status" value="7"/>
</dbReference>
<dbReference type="PANTHER" id="PTHR19325:SF575">
    <property type="entry name" value="LOCOMOTION-RELATED PROTEIN HIKARU GENKI"/>
    <property type="match status" value="1"/>
</dbReference>
<dbReference type="PANTHER" id="PTHR19325">
    <property type="entry name" value="COMPLEMENT COMPONENT-RELATED SUSHI DOMAIN-CONTAINING"/>
    <property type="match status" value="1"/>
</dbReference>
<feature type="domain" description="Sushi" evidence="7">
    <location>
        <begin position="95"/>
        <end position="155"/>
    </location>
</feature>
<dbReference type="Gene3D" id="2.10.70.10">
    <property type="entry name" value="Complement Module, domain 1"/>
    <property type="match status" value="7"/>
</dbReference>
<name>A0ABP0FZH6_CLALP</name>
<comment type="caution">
    <text evidence="8">The sequence shown here is derived from an EMBL/GenBank/DDBJ whole genome shotgun (WGS) entry which is preliminary data.</text>
</comment>
<feature type="disulfide bond" evidence="5">
    <location>
        <begin position="252"/>
        <end position="279"/>
    </location>
</feature>
<accession>A0ABP0FZH6</accession>
<feature type="disulfide bond" evidence="5">
    <location>
        <begin position="63"/>
        <end position="90"/>
    </location>
</feature>
<feature type="disulfide bond" evidence="5">
    <location>
        <begin position="349"/>
        <end position="392"/>
    </location>
</feature>
<keyword evidence="6" id="KW-0732">Signal</keyword>
<keyword evidence="4" id="KW-0325">Glycoprotein</keyword>
<dbReference type="SMART" id="SM00032">
    <property type="entry name" value="CCP"/>
    <property type="match status" value="7"/>
</dbReference>
<feature type="domain" description="Sushi" evidence="7">
    <location>
        <begin position="284"/>
        <end position="344"/>
    </location>
</feature>
<evidence type="ECO:0000313" key="9">
    <source>
        <dbReference type="Proteomes" id="UP001642483"/>
    </source>
</evidence>
<organism evidence="8 9">
    <name type="scientific">Clavelina lepadiformis</name>
    <name type="common">Light-bulb sea squirt</name>
    <name type="synonym">Ascidia lepadiformis</name>
    <dbReference type="NCBI Taxonomy" id="159417"/>
    <lineage>
        <taxon>Eukaryota</taxon>
        <taxon>Metazoa</taxon>
        <taxon>Chordata</taxon>
        <taxon>Tunicata</taxon>
        <taxon>Ascidiacea</taxon>
        <taxon>Aplousobranchia</taxon>
        <taxon>Clavelinidae</taxon>
        <taxon>Clavelina</taxon>
    </lineage>
</organism>
<evidence type="ECO:0000256" key="3">
    <source>
        <dbReference type="ARBA" id="ARBA00023157"/>
    </source>
</evidence>
<dbReference type="CDD" id="cd00033">
    <property type="entry name" value="CCP"/>
    <property type="match status" value="7"/>
</dbReference>
<evidence type="ECO:0000313" key="8">
    <source>
        <dbReference type="EMBL" id="CAK8684048.1"/>
    </source>
</evidence>
<evidence type="ECO:0000259" key="7">
    <source>
        <dbReference type="PROSITE" id="PS50923"/>
    </source>
</evidence>
<dbReference type="InterPro" id="IPR035976">
    <property type="entry name" value="Sushi/SCR/CCP_sf"/>
</dbReference>
<feature type="domain" description="Sushi" evidence="7">
    <location>
        <begin position="221"/>
        <end position="281"/>
    </location>
</feature>
<feature type="disulfide bond" evidence="5">
    <location>
        <begin position="189"/>
        <end position="216"/>
    </location>
</feature>
<dbReference type="SUPFAM" id="SSF57535">
    <property type="entry name" value="Complement control module/SCR domain"/>
    <property type="match status" value="7"/>
</dbReference>
<gene>
    <name evidence="8" type="ORF">CVLEPA_LOCUS15052</name>
</gene>
<sequence length="475" mass="55146">MNSFKIVVFLAVCFSHQALGTFDVFGRAGFFSRCFKPKPPANGKITPEHKNVFYKNQKIWISCGTNYDLVGAKDLKCLGRNKWWPTLPQCVPKVVQCEKPKEPRDGFIVPKDEKLFDVGEKIWFKCDRGFDLNGVKDLKCLRNGRWSAPFPRCDRKVVKCEKPDGPDNGSIRPDDQDFFDVDEKIWFSCERGFELKGKKDLQCRSNGKWSDKIPRCERKVVKCEKPDEPDKGSIRPDDQDFFDVNEKIWFSCDRGFELKGKKDLRCRSNGKWSDKIPRCERKVVKCEKPDEPDNGSIRPDDEDFFDVNEKIWFSCERGFELKGKKDLRCRSNGKWSDKIPRCERKVVQCKKPLDPKDGFIISDDKDRFDVGDKIWFKCNRGFELDGVKDLECLGNGQWSDDFPTCNPEAVKCQVPDAPRKGHISPAGQTFFDVRDEIWFGCRVGYFLVGKESRTCLPNGQWSGRNPRCFFKNRHY</sequence>
<feature type="disulfide bond" evidence="5">
    <location>
        <begin position="441"/>
        <end position="468"/>
    </location>
</feature>
<keyword evidence="2" id="KW-0677">Repeat</keyword>
<feature type="disulfide bond" evidence="5">
    <location>
        <begin position="412"/>
        <end position="455"/>
    </location>
</feature>
<evidence type="ECO:0000256" key="4">
    <source>
        <dbReference type="ARBA" id="ARBA00023180"/>
    </source>
</evidence>
<keyword evidence="3 5" id="KW-1015">Disulfide bond</keyword>
<feature type="disulfide bond" evidence="5">
    <location>
        <begin position="34"/>
        <end position="77"/>
    </location>
</feature>
<feature type="disulfide bond" evidence="5">
    <location>
        <begin position="378"/>
        <end position="405"/>
    </location>
</feature>
<dbReference type="Proteomes" id="UP001642483">
    <property type="component" value="Unassembled WGS sequence"/>
</dbReference>
<keyword evidence="9" id="KW-1185">Reference proteome</keyword>
<feature type="chain" id="PRO_5045746171" description="Sushi domain-containing protein" evidence="6">
    <location>
        <begin position="21"/>
        <end position="475"/>
    </location>
</feature>